<dbReference type="EMBL" id="UINC01023771">
    <property type="protein sequence ID" value="SVA96108.1"/>
    <property type="molecule type" value="Genomic_DNA"/>
</dbReference>
<evidence type="ECO:0000313" key="2">
    <source>
        <dbReference type="EMBL" id="SVA96108.1"/>
    </source>
</evidence>
<reference evidence="2" key="1">
    <citation type="submission" date="2018-05" db="EMBL/GenBank/DDBJ databases">
        <authorList>
            <person name="Lanie J.A."/>
            <person name="Ng W.-L."/>
            <person name="Kazmierczak K.M."/>
            <person name="Andrzejewski T.M."/>
            <person name="Davidsen T.M."/>
            <person name="Wayne K.J."/>
            <person name="Tettelin H."/>
            <person name="Glass J.I."/>
            <person name="Rusch D."/>
            <person name="Podicherti R."/>
            <person name="Tsui H.-C.T."/>
            <person name="Winkler M.E."/>
        </authorList>
    </citation>
    <scope>NUCLEOTIDE SEQUENCE</scope>
</reference>
<organism evidence="2">
    <name type="scientific">marine metagenome</name>
    <dbReference type="NCBI Taxonomy" id="408172"/>
    <lineage>
        <taxon>unclassified sequences</taxon>
        <taxon>metagenomes</taxon>
        <taxon>ecological metagenomes</taxon>
    </lineage>
</organism>
<protein>
    <submittedName>
        <fullName evidence="2">Uncharacterized protein</fullName>
    </submittedName>
</protein>
<sequence length="119" mass="13584">MGTTTIIDMINQYGVPTVVAVGMAYFIFYVWKFVTHNILPSLSKASGTLVGLIDRVRMLDNDMIRLDQKIHTIIEIQNQQMDPFEAANKKRMEVRQAELDATQDKKISANKKEIAKLKK</sequence>
<keyword evidence="1" id="KW-1133">Transmembrane helix</keyword>
<evidence type="ECO:0000256" key="1">
    <source>
        <dbReference type="SAM" id="Phobius"/>
    </source>
</evidence>
<proteinExistence type="predicted"/>
<keyword evidence="1" id="KW-0812">Transmembrane</keyword>
<keyword evidence="1" id="KW-0472">Membrane</keyword>
<dbReference type="AlphaFoldDB" id="A0A382A3J1"/>
<gene>
    <name evidence="2" type="ORF">METZ01_LOCUS148962</name>
</gene>
<accession>A0A382A3J1</accession>
<name>A0A382A3J1_9ZZZZ</name>
<feature type="transmembrane region" description="Helical" evidence="1">
    <location>
        <begin position="13"/>
        <end position="34"/>
    </location>
</feature>